<reference evidence="1" key="1">
    <citation type="submission" date="2021-09" db="EMBL/GenBank/DDBJ databases">
        <title>Comparative genomics of Edwardsiella genus reveals species-based diversity.</title>
        <authorList>
            <person name="Tekedar H.C."/>
            <person name="Kumru S."/>
            <person name="Waldbieser G.C."/>
            <person name="Reichley S.R."/>
            <person name="Lawrence M.L."/>
            <person name="Griffin M.J."/>
        </authorList>
    </citation>
    <scope>NUCLEOTIDE SEQUENCE</scope>
    <source>
        <strain evidence="1">ATCC 15947</strain>
    </source>
</reference>
<evidence type="ECO:0000313" key="2">
    <source>
        <dbReference type="Proteomes" id="UP000245918"/>
    </source>
</evidence>
<proteinExistence type="predicted"/>
<dbReference type="Proteomes" id="UP000245918">
    <property type="component" value="Chromosome"/>
</dbReference>
<accession>A0AC61TI29</accession>
<organism evidence="1 2">
    <name type="scientific">Edwardsiella tarda ATCC 15947 = NBRC 105688</name>
    <dbReference type="NCBI Taxonomy" id="667121"/>
    <lineage>
        <taxon>Bacteria</taxon>
        <taxon>Pseudomonadati</taxon>
        <taxon>Pseudomonadota</taxon>
        <taxon>Gammaproteobacteria</taxon>
        <taxon>Enterobacterales</taxon>
        <taxon>Hafniaceae</taxon>
        <taxon>Edwardsiella</taxon>
    </lineage>
</organism>
<sequence length="131" mass="14544">MSKRRLDIGTLILSTVAGLSISGSFSALFSSVVPFSIFPLLALVLSAYCLHQRYLNVAMPEGMPMLSSSCFLLGLLFYSTLIRVEYPAIGSNFLPSLLCVVLVLWIGVRIKKQRDRIVQERDDEDDDDKGL</sequence>
<keyword evidence="2" id="KW-1185">Reference proteome</keyword>
<dbReference type="EMBL" id="CP084506">
    <property type="protein sequence ID" value="UCQ00150.1"/>
    <property type="molecule type" value="Genomic_DNA"/>
</dbReference>
<protein>
    <submittedName>
        <fullName evidence="1">YijD family membrane protein</fullName>
    </submittedName>
</protein>
<evidence type="ECO:0000313" key="1">
    <source>
        <dbReference type="EMBL" id="UCQ00150.1"/>
    </source>
</evidence>
<gene>
    <name evidence="1" type="ORF">DCL27_16350</name>
</gene>
<name>A0AC61TI29_EDWTA</name>